<sequence>MSPRAPLKPALLKDINRRIGCHSSIHPGHACDTTCNAKRSDPYDAEHAVNISIIDVQRTTGVALKQKATTQVLKMIRMS</sequence>
<reference evidence="1 2" key="1">
    <citation type="journal article" date="2019" name="Commun. Biol.">
        <title>The bagworm genome reveals a unique fibroin gene that provides high tensile strength.</title>
        <authorList>
            <person name="Kono N."/>
            <person name="Nakamura H."/>
            <person name="Ohtoshi R."/>
            <person name="Tomita M."/>
            <person name="Numata K."/>
            <person name="Arakawa K."/>
        </authorList>
    </citation>
    <scope>NUCLEOTIDE SEQUENCE [LARGE SCALE GENOMIC DNA]</scope>
</reference>
<dbReference type="Proteomes" id="UP000299102">
    <property type="component" value="Unassembled WGS sequence"/>
</dbReference>
<dbReference type="EMBL" id="BGZK01000790">
    <property type="protein sequence ID" value="GBP60535.1"/>
    <property type="molecule type" value="Genomic_DNA"/>
</dbReference>
<proteinExistence type="predicted"/>
<keyword evidence="2" id="KW-1185">Reference proteome</keyword>
<comment type="caution">
    <text evidence="1">The sequence shown here is derived from an EMBL/GenBank/DDBJ whole genome shotgun (WGS) entry which is preliminary data.</text>
</comment>
<gene>
    <name evidence="1" type="ORF">EVAR_97788_1</name>
</gene>
<accession>A0A4C1XEB7</accession>
<dbReference type="AlphaFoldDB" id="A0A4C1XEB7"/>
<evidence type="ECO:0000313" key="1">
    <source>
        <dbReference type="EMBL" id="GBP60535.1"/>
    </source>
</evidence>
<protein>
    <submittedName>
        <fullName evidence="1">Uncharacterized protein</fullName>
    </submittedName>
</protein>
<organism evidence="1 2">
    <name type="scientific">Eumeta variegata</name>
    <name type="common">Bagworm moth</name>
    <name type="synonym">Eumeta japonica</name>
    <dbReference type="NCBI Taxonomy" id="151549"/>
    <lineage>
        <taxon>Eukaryota</taxon>
        <taxon>Metazoa</taxon>
        <taxon>Ecdysozoa</taxon>
        <taxon>Arthropoda</taxon>
        <taxon>Hexapoda</taxon>
        <taxon>Insecta</taxon>
        <taxon>Pterygota</taxon>
        <taxon>Neoptera</taxon>
        <taxon>Endopterygota</taxon>
        <taxon>Lepidoptera</taxon>
        <taxon>Glossata</taxon>
        <taxon>Ditrysia</taxon>
        <taxon>Tineoidea</taxon>
        <taxon>Psychidae</taxon>
        <taxon>Oiketicinae</taxon>
        <taxon>Eumeta</taxon>
    </lineage>
</organism>
<evidence type="ECO:0000313" key="2">
    <source>
        <dbReference type="Proteomes" id="UP000299102"/>
    </source>
</evidence>
<name>A0A4C1XEB7_EUMVA</name>